<protein>
    <recommendedName>
        <fullName evidence="3">DUF1963 domain-containing protein</fullName>
    </recommendedName>
</protein>
<comment type="caution">
    <text evidence="1">The sequence shown here is derived from an EMBL/GenBank/DDBJ whole genome shotgun (WGS) entry which is preliminary data.</text>
</comment>
<sequence>MATTRDFDERLDEIRYNNPALVTPQFSRDEVVAYIAAKALEKTDFGYPYRDVLKLFPRDWWLPSIEAILKARPNAEGARNFVDAFVKAEPAYFAEAPHELLGWNVGFARTMRMLQDRPDVAREGLRRMFESSKDFDRWHAAGHLAMLDASEEPYVGRALEAVTVPDGADEAAKKEMIVAQWMLREYGYELRAGSLHRAWPRATYHLAFPLGYLGGRPKEMLETPPGDVLPSTFTFGGSIEGRSSSGERVRLEHFMTLDPVPEGLGISASRLVLAASLWTLEDERTASFYRHHPDGTIETESDTVASHPAFRPTQVRLVRSPAMYLFQSWGEGTDENLYRLGGYPVFVQSPSYPKCIDCGLRMLHLLSLDSGLPLEEPRQGTTEHAWGSGGVAHGFWCDPCRISAWSWDCT</sequence>
<dbReference type="RefSeq" id="WP_271926774.1">
    <property type="nucleotide sequence ID" value="NZ_JAQNDO010000001.1"/>
</dbReference>
<dbReference type="Proteomes" id="UP001221411">
    <property type="component" value="Unassembled WGS sequence"/>
</dbReference>
<proteinExistence type="predicted"/>
<evidence type="ECO:0000313" key="2">
    <source>
        <dbReference type="Proteomes" id="UP001221411"/>
    </source>
</evidence>
<dbReference type="EMBL" id="JAQNDO010000001">
    <property type="protein sequence ID" value="MDC0748011.1"/>
    <property type="molecule type" value="Genomic_DNA"/>
</dbReference>
<accession>A0ABT5F1P7</accession>
<evidence type="ECO:0008006" key="3">
    <source>
        <dbReference type="Google" id="ProtNLM"/>
    </source>
</evidence>
<evidence type="ECO:0000313" key="1">
    <source>
        <dbReference type="EMBL" id="MDC0748011.1"/>
    </source>
</evidence>
<organism evidence="1 2">
    <name type="scientific">Polyangium mundeleinium</name>
    <dbReference type="NCBI Taxonomy" id="2995306"/>
    <lineage>
        <taxon>Bacteria</taxon>
        <taxon>Pseudomonadati</taxon>
        <taxon>Myxococcota</taxon>
        <taxon>Polyangia</taxon>
        <taxon>Polyangiales</taxon>
        <taxon>Polyangiaceae</taxon>
        <taxon>Polyangium</taxon>
    </lineage>
</organism>
<reference evidence="1 2" key="1">
    <citation type="submission" date="2022-11" db="EMBL/GenBank/DDBJ databases">
        <title>Minimal conservation of predation-associated metabolite biosynthetic gene clusters underscores biosynthetic potential of Myxococcota including descriptions for ten novel species: Archangium lansinium sp. nov., Myxococcus landrumus sp. nov., Nannocystis bai.</title>
        <authorList>
            <person name="Ahearne A."/>
            <person name="Stevens C."/>
            <person name="Dowd S."/>
        </authorList>
    </citation>
    <scope>NUCLEOTIDE SEQUENCE [LARGE SCALE GENOMIC DNA]</scope>
    <source>
        <strain evidence="1 2">RJM3</strain>
    </source>
</reference>
<gene>
    <name evidence="1" type="ORF">POL67_42165</name>
</gene>
<name>A0ABT5F1P7_9BACT</name>
<keyword evidence="2" id="KW-1185">Reference proteome</keyword>